<accession>A0A0G1HWT9</accession>
<protein>
    <submittedName>
        <fullName evidence="2">Uncharacterized protein</fullName>
    </submittedName>
</protein>
<keyword evidence="1" id="KW-0812">Transmembrane</keyword>
<dbReference type="EMBL" id="LCIH01000010">
    <property type="protein sequence ID" value="KKT51581.1"/>
    <property type="molecule type" value="Genomic_DNA"/>
</dbReference>
<sequence length="59" mass="6354">MGADCYFALEAELTMVLLSQKMTRLGSSRLISAMRGTPLGILNLTPAAGVIIKSFIFFS</sequence>
<dbReference type="AlphaFoldDB" id="A0A0G1HWT9"/>
<proteinExistence type="predicted"/>
<dbReference type="Proteomes" id="UP000034006">
    <property type="component" value="Unassembled WGS sequence"/>
</dbReference>
<comment type="caution">
    <text evidence="2">The sequence shown here is derived from an EMBL/GenBank/DDBJ whole genome shotgun (WGS) entry which is preliminary data.</text>
</comment>
<name>A0A0G1HWT9_9BACT</name>
<reference evidence="2 3" key="1">
    <citation type="journal article" date="2015" name="Nature">
        <title>rRNA introns, odd ribosomes, and small enigmatic genomes across a large radiation of phyla.</title>
        <authorList>
            <person name="Brown C.T."/>
            <person name="Hug L.A."/>
            <person name="Thomas B.C."/>
            <person name="Sharon I."/>
            <person name="Castelle C.J."/>
            <person name="Singh A."/>
            <person name="Wilkins M.J."/>
            <person name="Williams K.H."/>
            <person name="Banfield J.F."/>
        </authorList>
    </citation>
    <scope>NUCLEOTIDE SEQUENCE [LARGE SCALE GENOMIC DNA]</scope>
</reference>
<organism evidence="2 3">
    <name type="scientific">Candidatus Collierbacteria bacterium GW2011_GWB2_44_22</name>
    <dbReference type="NCBI Taxonomy" id="1618387"/>
    <lineage>
        <taxon>Bacteria</taxon>
        <taxon>Candidatus Collieribacteriota</taxon>
    </lineage>
</organism>
<evidence type="ECO:0000313" key="3">
    <source>
        <dbReference type="Proteomes" id="UP000034006"/>
    </source>
</evidence>
<feature type="transmembrane region" description="Helical" evidence="1">
    <location>
        <begin position="39"/>
        <end position="58"/>
    </location>
</feature>
<gene>
    <name evidence="2" type="ORF">UW44_C0010G0019</name>
</gene>
<dbReference type="STRING" id="1618387.UW44_C0010G0019"/>
<keyword evidence="1" id="KW-1133">Transmembrane helix</keyword>
<evidence type="ECO:0000313" key="2">
    <source>
        <dbReference type="EMBL" id="KKT51581.1"/>
    </source>
</evidence>
<evidence type="ECO:0000256" key="1">
    <source>
        <dbReference type="SAM" id="Phobius"/>
    </source>
</evidence>
<keyword evidence="1" id="KW-0472">Membrane</keyword>